<evidence type="ECO:0008006" key="3">
    <source>
        <dbReference type="Google" id="ProtNLM"/>
    </source>
</evidence>
<comment type="caution">
    <text evidence="1">The sequence shown here is derived from an EMBL/GenBank/DDBJ whole genome shotgun (WGS) entry which is preliminary data.</text>
</comment>
<reference evidence="1 2" key="1">
    <citation type="submission" date="2013-12" db="EMBL/GenBank/DDBJ databases">
        <title>A Varibaculum cambriense genome reconstructed from a premature infant gut community with otherwise low bacterial novelty that shifts toward anaerobic metabolism during the third week of life.</title>
        <authorList>
            <person name="Brown C.T."/>
            <person name="Sharon I."/>
            <person name="Thomas B.C."/>
            <person name="Castelle C.J."/>
            <person name="Morowitz M.J."/>
            <person name="Banfield J.F."/>
        </authorList>
    </citation>
    <scope>NUCLEOTIDE SEQUENCE [LARGE SCALE GENOMIC DNA]</scope>
    <source>
        <strain evidence="2">DORA_12</strain>
    </source>
</reference>
<dbReference type="Proteomes" id="UP000018852">
    <property type="component" value="Unassembled WGS sequence"/>
</dbReference>
<evidence type="ECO:0000313" key="2">
    <source>
        <dbReference type="Proteomes" id="UP000018852"/>
    </source>
</evidence>
<organism evidence="1 2">
    <name type="scientific">Actinomyces urogenitalis DORA_12</name>
    <dbReference type="NCBI Taxonomy" id="1403939"/>
    <lineage>
        <taxon>Bacteria</taxon>
        <taxon>Bacillati</taxon>
        <taxon>Actinomycetota</taxon>
        <taxon>Actinomycetes</taxon>
        <taxon>Actinomycetales</taxon>
        <taxon>Actinomycetaceae</taxon>
        <taxon>Actinomyces</taxon>
    </lineage>
</organism>
<dbReference type="PATRIC" id="fig|1403939.3.peg.745"/>
<evidence type="ECO:0000313" key="1">
    <source>
        <dbReference type="EMBL" id="ETJ05169.1"/>
    </source>
</evidence>
<name>W1VM40_9ACTO</name>
<dbReference type="AlphaFoldDB" id="W1VM40"/>
<sequence length="139" mass="15615">MSVAARSLPCVTRPTLDALLTKCTEQGVRVRWARLPAGMEGCYDHARATIWLRAGDPEWVSVPVLLHEMEHARRGDDGHQSRAVERRIDETVSHRLITAEEYARAEAVTGARDSGAIAAEMGLPRWVVSAYRRTLRRVR</sequence>
<protein>
    <recommendedName>
        <fullName evidence="3">IrrE N-terminal-like domain-containing protein</fullName>
    </recommendedName>
</protein>
<proteinExistence type="predicted"/>
<dbReference type="EMBL" id="AZLV01000537">
    <property type="protein sequence ID" value="ETJ05169.1"/>
    <property type="molecule type" value="Genomic_DNA"/>
</dbReference>
<gene>
    <name evidence="1" type="ORF">Q605_AUC00537G0002</name>
</gene>
<accession>W1VM40</accession>